<dbReference type="EMBL" id="KZ679006">
    <property type="protein sequence ID" value="PSS28019.1"/>
    <property type="molecule type" value="Genomic_DNA"/>
</dbReference>
<gene>
    <name evidence="1" type="ORF">M430DRAFT_38715</name>
</gene>
<reference evidence="1 2" key="1">
    <citation type="journal article" date="2018" name="New Phytol.">
        <title>Comparative genomics and transcriptomics depict ericoid mycorrhizal fungi as versatile saprotrophs and plant mutualists.</title>
        <authorList>
            <person name="Martino E."/>
            <person name="Morin E."/>
            <person name="Grelet G.A."/>
            <person name="Kuo A."/>
            <person name="Kohler A."/>
            <person name="Daghino S."/>
            <person name="Barry K.W."/>
            <person name="Cichocki N."/>
            <person name="Clum A."/>
            <person name="Dockter R.B."/>
            <person name="Hainaut M."/>
            <person name="Kuo R.C."/>
            <person name="LaButti K."/>
            <person name="Lindahl B.D."/>
            <person name="Lindquist E.A."/>
            <person name="Lipzen A."/>
            <person name="Khouja H.R."/>
            <person name="Magnuson J."/>
            <person name="Murat C."/>
            <person name="Ohm R.A."/>
            <person name="Singer S.W."/>
            <person name="Spatafora J.W."/>
            <person name="Wang M."/>
            <person name="Veneault-Fourrey C."/>
            <person name="Henrissat B."/>
            <person name="Grigoriev I.V."/>
            <person name="Martin F.M."/>
            <person name="Perotto S."/>
        </authorList>
    </citation>
    <scope>NUCLEOTIDE SEQUENCE [LARGE SCALE GENOMIC DNA]</scope>
    <source>
        <strain evidence="1 2">ATCC 22711</strain>
    </source>
</reference>
<name>A0A2T3BF60_AMORE</name>
<dbReference type="OrthoDB" id="37537at2759"/>
<dbReference type="GeneID" id="36575353"/>
<protein>
    <recommendedName>
        <fullName evidence="3">NADP-dependent oxidoreductase domain-containing protein</fullName>
    </recommendedName>
</protein>
<organism evidence="1 2">
    <name type="scientific">Amorphotheca resinae ATCC 22711</name>
    <dbReference type="NCBI Taxonomy" id="857342"/>
    <lineage>
        <taxon>Eukaryota</taxon>
        <taxon>Fungi</taxon>
        <taxon>Dikarya</taxon>
        <taxon>Ascomycota</taxon>
        <taxon>Pezizomycotina</taxon>
        <taxon>Leotiomycetes</taxon>
        <taxon>Helotiales</taxon>
        <taxon>Amorphothecaceae</taxon>
        <taxon>Amorphotheca</taxon>
    </lineage>
</organism>
<keyword evidence="2" id="KW-1185">Reference proteome</keyword>
<dbReference type="RefSeq" id="XP_024725544.1">
    <property type="nucleotide sequence ID" value="XM_024867272.1"/>
</dbReference>
<evidence type="ECO:0000313" key="2">
    <source>
        <dbReference type="Proteomes" id="UP000241818"/>
    </source>
</evidence>
<dbReference type="InterPro" id="IPR036812">
    <property type="entry name" value="NAD(P)_OxRdtase_dom_sf"/>
</dbReference>
<evidence type="ECO:0000313" key="1">
    <source>
        <dbReference type="EMBL" id="PSS28019.1"/>
    </source>
</evidence>
<dbReference type="Proteomes" id="UP000241818">
    <property type="component" value="Unassembled WGS sequence"/>
</dbReference>
<sequence>MKIHRIDRLEAEVPLWATDIFMNGVAETCAELGITICAHIPLGAGMLRYGIRSPKTWGMTITASPPLPEHESRKLGVG</sequence>
<dbReference type="STRING" id="857342.A0A2T3BF60"/>
<dbReference type="AlphaFoldDB" id="A0A2T3BF60"/>
<proteinExistence type="predicted"/>
<accession>A0A2T3BF60</accession>
<dbReference type="SUPFAM" id="SSF51430">
    <property type="entry name" value="NAD(P)-linked oxidoreductase"/>
    <property type="match status" value="1"/>
</dbReference>
<dbReference type="InParanoid" id="A0A2T3BF60"/>
<evidence type="ECO:0008006" key="3">
    <source>
        <dbReference type="Google" id="ProtNLM"/>
    </source>
</evidence>